<accession>A0A2S9J0M8</accession>
<evidence type="ECO:0000259" key="2">
    <source>
        <dbReference type="Pfam" id="PF04773"/>
    </source>
</evidence>
<feature type="transmembrane region" description="Helical" evidence="1">
    <location>
        <begin position="83"/>
        <end position="102"/>
    </location>
</feature>
<dbReference type="Gene3D" id="3.55.50.30">
    <property type="match status" value="1"/>
</dbReference>
<dbReference type="Pfam" id="PF04773">
    <property type="entry name" value="FecR"/>
    <property type="match status" value="1"/>
</dbReference>
<feature type="domain" description="Protein FecR C-terminal" evidence="3">
    <location>
        <begin position="279"/>
        <end position="337"/>
    </location>
</feature>
<protein>
    <recommendedName>
        <fullName evidence="6">FecR protein domain-containing protein</fullName>
    </recommendedName>
</protein>
<dbReference type="PANTHER" id="PTHR30273">
    <property type="entry name" value="PERIPLASMIC SIGNAL SENSOR AND SIGMA FACTOR ACTIVATOR FECR-RELATED"/>
    <property type="match status" value="1"/>
</dbReference>
<dbReference type="InterPro" id="IPR006860">
    <property type="entry name" value="FecR"/>
</dbReference>
<dbReference type="AlphaFoldDB" id="A0A2S9J0M8"/>
<comment type="caution">
    <text evidence="4">The sequence shown here is derived from an EMBL/GenBank/DDBJ whole genome shotgun (WGS) entry which is preliminary data.</text>
</comment>
<sequence length="369" mass="41109">MMGNKTRKSIQAFWKGRLTKAEAKELLDKLDNQQPALQRQLKRELVDASENPELLSAKQSAELLQAIRNKAGMQTPVKRMYPYKWVSAAAVVVLIGIFGIFYKQKNTEIVPETVYAEAAPPETYVVNTQQDSLTYLLSDGSAVLLSPHSTICYDKSYGIRNRSIQLRGEGKFVVVRDSTLPFEVMANGFTTTALGTEFIVDGRNLDKTTVHLLSGKVVIRSSKEARMSIQDTYLAVGEMLYIDEASNTVLTNPVAAPKPTMQPANADQRIASSDQRQNLRFDRQDLAEVLRQIAIKFDKAIRIDPAVPRNLTFTGEFSADDDLETILSTICLVNDLQRGSGDEDEVLILLKDTTVHHQTPDTTSNKVIE</sequence>
<gene>
    <name evidence="4" type="ORF">C5745_16275</name>
</gene>
<evidence type="ECO:0000313" key="5">
    <source>
        <dbReference type="Proteomes" id="UP000239711"/>
    </source>
</evidence>
<feature type="domain" description="FecR protein" evidence="2">
    <location>
        <begin position="126"/>
        <end position="217"/>
    </location>
</feature>
<name>A0A2S9J0M8_9SPHI</name>
<organism evidence="4 5">
    <name type="scientific">Sphingobacterium haloxyli</name>
    <dbReference type="NCBI Taxonomy" id="2100533"/>
    <lineage>
        <taxon>Bacteria</taxon>
        <taxon>Pseudomonadati</taxon>
        <taxon>Bacteroidota</taxon>
        <taxon>Sphingobacteriia</taxon>
        <taxon>Sphingobacteriales</taxon>
        <taxon>Sphingobacteriaceae</taxon>
        <taxon>Sphingobacterium</taxon>
    </lineage>
</organism>
<evidence type="ECO:0000313" key="4">
    <source>
        <dbReference type="EMBL" id="PRD46336.1"/>
    </source>
</evidence>
<evidence type="ECO:0000259" key="3">
    <source>
        <dbReference type="Pfam" id="PF16344"/>
    </source>
</evidence>
<keyword evidence="1" id="KW-0472">Membrane</keyword>
<dbReference type="Pfam" id="PF16344">
    <property type="entry name" value="FecR_C"/>
    <property type="match status" value="1"/>
</dbReference>
<dbReference type="OrthoDB" id="934696at2"/>
<dbReference type="PANTHER" id="PTHR30273:SF2">
    <property type="entry name" value="PROTEIN FECR"/>
    <property type="match status" value="1"/>
</dbReference>
<keyword evidence="1" id="KW-1133">Transmembrane helix</keyword>
<dbReference type="EMBL" id="PVBQ01000015">
    <property type="protein sequence ID" value="PRD46336.1"/>
    <property type="molecule type" value="Genomic_DNA"/>
</dbReference>
<keyword evidence="1" id="KW-0812">Transmembrane</keyword>
<keyword evidence="5" id="KW-1185">Reference proteome</keyword>
<evidence type="ECO:0008006" key="6">
    <source>
        <dbReference type="Google" id="ProtNLM"/>
    </source>
</evidence>
<dbReference type="RefSeq" id="WP_105718069.1">
    <property type="nucleotide sequence ID" value="NZ_PVBQ01000015.1"/>
</dbReference>
<reference evidence="4 5" key="1">
    <citation type="submission" date="2018-02" db="EMBL/GenBank/DDBJ databases">
        <title>The draft genome of Sphingobacterium sp. 5JN-11.</title>
        <authorList>
            <person name="Liu L."/>
            <person name="Li L."/>
            <person name="Liang L."/>
            <person name="Zhang X."/>
            <person name="Wang T."/>
        </authorList>
    </citation>
    <scope>NUCLEOTIDE SEQUENCE [LARGE SCALE GENOMIC DNA]</scope>
    <source>
        <strain evidence="4 5">5JN-11</strain>
    </source>
</reference>
<dbReference type="GO" id="GO:0016989">
    <property type="term" value="F:sigma factor antagonist activity"/>
    <property type="evidence" value="ECO:0007669"/>
    <property type="project" value="TreeGrafter"/>
</dbReference>
<dbReference type="InterPro" id="IPR032508">
    <property type="entry name" value="FecR_C"/>
</dbReference>
<dbReference type="InterPro" id="IPR012373">
    <property type="entry name" value="Ferrdict_sens_TM"/>
</dbReference>
<dbReference type="Gene3D" id="2.60.120.1440">
    <property type="match status" value="1"/>
</dbReference>
<dbReference type="Proteomes" id="UP000239711">
    <property type="component" value="Unassembled WGS sequence"/>
</dbReference>
<evidence type="ECO:0000256" key="1">
    <source>
        <dbReference type="SAM" id="Phobius"/>
    </source>
</evidence>
<proteinExistence type="predicted"/>